<dbReference type="Proteomes" id="UP000006038">
    <property type="component" value="Chromosome 6"/>
</dbReference>
<reference evidence="11" key="2">
    <citation type="submission" date="2013-04" db="UniProtKB">
        <authorList>
            <consortium name="EnsemblPlants"/>
        </authorList>
    </citation>
    <scope>IDENTIFICATION</scope>
</reference>
<comment type="similarity">
    <text evidence="2">Belongs to the aromatic acid exporter (TC 2.A.85) family.</text>
</comment>
<feature type="transmembrane region" description="Helical" evidence="10">
    <location>
        <begin position="93"/>
        <end position="112"/>
    </location>
</feature>
<dbReference type="STRING" id="4533.J3MDQ2"/>
<evidence type="ECO:0000256" key="10">
    <source>
        <dbReference type="SAM" id="Phobius"/>
    </source>
</evidence>
<feature type="transmembrane region" description="Helical" evidence="10">
    <location>
        <begin position="57"/>
        <end position="81"/>
    </location>
</feature>
<evidence type="ECO:0000256" key="2">
    <source>
        <dbReference type="ARBA" id="ARBA00007079"/>
    </source>
</evidence>
<feature type="transmembrane region" description="Helical" evidence="10">
    <location>
        <begin position="124"/>
        <end position="145"/>
    </location>
</feature>
<organism evidence="11">
    <name type="scientific">Oryza brachyantha</name>
    <name type="common">malo sina</name>
    <dbReference type="NCBI Taxonomy" id="4533"/>
    <lineage>
        <taxon>Eukaryota</taxon>
        <taxon>Viridiplantae</taxon>
        <taxon>Streptophyta</taxon>
        <taxon>Embryophyta</taxon>
        <taxon>Tracheophyta</taxon>
        <taxon>Spermatophyta</taxon>
        <taxon>Magnoliopsida</taxon>
        <taxon>Liliopsida</taxon>
        <taxon>Poales</taxon>
        <taxon>Poaceae</taxon>
        <taxon>BOP clade</taxon>
        <taxon>Oryzoideae</taxon>
        <taxon>Oryzeae</taxon>
        <taxon>Oryzinae</taxon>
        <taxon>Oryza</taxon>
    </lineage>
</organism>
<keyword evidence="6" id="KW-0406">Ion transport</keyword>
<dbReference type="GO" id="GO:0016020">
    <property type="term" value="C:membrane"/>
    <property type="evidence" value="ECO:0007669"/>
    <property type="project" value="UniProtKB-SubCell"/>
</dbReference>
<dbReference type="EnsemblPlants" id="OB06G21460.1">
    <property type="protein sequence ID" value="OB06G21460.1"/>
    <property type="gene ID" value="OB06G21460"/>
</dbReference>
<feature type="compositionally biased region" description="Basic residues" evidence="9">
    <location>
        <begin position="364"/>
        <end position="373"/>
    </location>
</feature>
<dbReference type="PANTHER" id="PTHR31086">
    <property type="entry name" value="ALUMINUM-ACTIVATED MALATE TRANSPORTER 10"/>
    <property type="match status" value="1"/>
</dbReference>
<reference evidence="11" key="1">
    <citation type="journal article" date="2013" name="Nat. Commun.">
        <title>Whole-genome sequencing of Oryza brachyantha reveals mechanisms underlying Oryza genome evolution.</title>
        <authorList>
            <person name="Chen J."/>
            <person name="Huang Q."/>
            <person name="Gao D."/>
            <person name="Wang J."/>
            <person name="Lang Y."/>
            <person name="Liu T."/>
            <person name="Li B."/>
            <person name="Bai Z."/>
            <person name="Luis Goicoechea J."/>
            <person name="Liang C."/>
            <person name="Chen C."/>
            <person name="Zhang W."/>
            <person name="Sun S."/>
            <person name="Liao Y."/>
            <person name="Zhang X."/>
            <person name="Yang L."/>
            <person name="Song C."/>
            <person name="Wang M."/>
            <person name="Shi J."/>
            <person name="Liu G."/>
            <person name="Liu J."/>
            <person name="Zhou H."/>
            <person name="Zhou W."/>
            <person name="Yu Q."/>
            <person name="An N."/>
            <person name="Chen Y."/>
            <person name="Cai Q."/>
            <person name="Wang B."/>
            <person name="Liu B."/>
            <person name="Min J."/>
            <person name="Huang Y."/>
            <person name="Wu H."/>
            <person name="Li Z."/>
            <person name="Zhang Y."/>
            <person name="Yin Y."/>
            <person name="Song W."/>
            <person name="Jiang J."/>
            <person name="Jackson S.A."/>
            <person name="Wing R.A."/>
            <person name="Wang J."/>
            <person name="Chen M."/>
        </authorList>
    </citation>
    <scope>NUCLEOTIDE SEQUENCE [LARGE SCALE GENOMIC DNA]</scope>
    <source>
        <strain evidence="11">cv. IRGC 101232</strain>
    </source>
</reference>
<evidence type="ECO:0008006" key="13">
    <source>
        <dbReference type="Google" id="ProtNLM"/>
    </source>
</evidence>
<dbReference type="eggNOG" id="KOG4711">
    <property type="taxonomic scope" value="Eukaryota"/>
</dbReference>
<dbReference type="Gramene" id="OB06G21460.1">
    <property type="protein sequence ID" value="OB06G21460.1"/>
    <property type="gene ID" value="OB06G21460"/>
</dbReference>
<feature type="compositionally biased region" description="Pro residues" evidence="9">
    <location>
        <begin position="381"/>
        <end position="395"/>
    </location>
</feature>
<evidence type="ECO:0000256" key="4">
    <source>
        <dbReference type="ARBA" id="ARBA00022692"/>
    </source>
</evidence>
<dbReference type="HOGENOM" id="CLU_600477_0_0_1"/>
<keyword evidence="5 10" id="KW-1133">Transmembrane helix</keyword>
<dbReference type="Pfam" id="PF11744">
    <property type="entry name" value="ALMT"/>
    <property type="match status" value="1"/>
</dbReference>
<evidence type="ECO:0000256" key="1">
    <source>
        <dbReference type="ARBA" id="ARBA00004141"/>
    </source>
</evidence>
<keyword evidence="3" id="KW-0813">Transport</keyword>
<evidence type="ECO:0000256" key="9">
    <source>
        <dbReference type="SAM" id="MobiDB-lite"/>
    </source>
</evidence>
<name>J3MDQ2_ORYBR</name>
<evidence type="ECO:0000313" key="11">
    <source>
        <dbReference type="EnsemblPlants" id="OB06G21460.1"/>
    </source>
</evidence>
<evidence type="ECO:0000256" key="5">
    <source>
        <dbReference type="ARBA" id="ARBA00022989"/>
    </source>
</evidence>
<evidence type="ECO:0000256" key="7">
    <source>
        <dbReference type="ARBA" id="ARBA00023136"/>
    </source>
</evidence>
<evidence type="ECO:0000256" key="3">
    <source>
        <dbReference type="ARBA" id="ARBA00022448"/>
    </source>
</evidence>
<dbReference type="AlphaFoldDB" id="J3MDQ2"/>
<dbReference type="InterPro" id="IPR020966">
    <property type="entry name" value="ALMT"/>
</dbReference>
<comment type="subcellular location">
    <subcellularLocation>
        <location evidence="1">Membrane</location>
        <topology evidence="1">Multi-pass membrane protein</topology>
    </subcellularLocation>
</comment>
<evidence type="ECO:0000256" key="6">
    <source>
        <dbReference type="ARBA" id="ARBA00023065"/>
    </source>
</evidence>
<accession>J3MDQ2</accession>
<keyword evidence="8" id="KW-0407">Ion channel</keyword>
<evidence type="ECO:0000313" key="12">
    <source>
        <dbReference type="Proteomes" id="UP000006038"/>
    </source>
</evidence>
<keyword evidence="4 10" id="KW-0812">Transmembrane</keyword>
<proteinExistence type="inferred from homology"/>
<dbReference type="GO" id="GO:0034220">
    <property type="term" value="P:monoatomic ion transmembrane transport"/>
    <property type="evidence" value="ECO:0007669"/>
    <property type="project" value="UniProtKB-KW"/>
</dbReference>
<protein>
    <recommendedName>
        <fullName evidence="13">Aluminum-activated malate transporter</fullName>
    </recommendedName>
</protein>
<evidence type="ECO:0000256" key="8">
    <source>
        <dbReference type="ARBA" id="ARBA00023303"/>
    </source>
</evidence>
<keyword evidence="12" id="KW-1185">Reference proteome</keyword>
<dbReference type="GO" id="GO:0015743">
    <property type="term" value="P:malate transport"/>
    <property type="evidence" value="ECO:0007669"/>
    <property type="project" value="InterPro"/>
</dbReference>
<sequence>MSFAGCPASCLTGLAYRAVWESDGFGGSSGARERERHGVDVLLRSDRRMRLGMADRVVEMGGPPFVLTASLFVLAAAASFSRFIPTLKARFDYGVTIFILTYSLVAVSGYRVDTLGTMAHQRLTTIAIGAFICFAVCTLIFPVWAGQELHVLVARNMDKLAAAVEACVDDYFSSGEHPTKLSEKVRRYMAVLNAKASEDSLANLARWEPGHGKFGFRHPYGQYQKVGAAMRCCAYCVDALAACVGAAGQAPPHVKNHLAAVCTALSQHCSAVLREASGSITTMTRSGRLALVVGDMNTAAQDLRDELRCLAEILDEEEAAPSETEHEHNTTTPPPPLDKKETAAAATSGQQEARDQVRQLVKLLMRRRSTKKWGRGEPKVSPRPRPPLDVPPVHAPSPRSLSTELAAHPPVHAPSPRHRSMDFPSHGPVLPSPRNRSMDFTAHAPSPRNRSILGMA</sequence>
<feature type="region of interest" description="Disordered" evidence="9">
    <location>
        <begin position="317"/>
        <end position="456"/>
    </location>
</feature>
<keyword evidence="7 10" id="KW-0472">Membrane</keyword>